<sequence>MYSSITPAACREGSSTSLCTPLVAVNRGARKHKLFNDWQQGVPVALFDHLDNPDTCVHIVHSENPLFTNTSSSVVFSTSHAGFINLGNMTNSPKLKQ</sequence>
<name>A0A183BZZ9_GLOPA</name>
<protein>
    <submittedName>
        <fullName evidence="2">Uncharacterized protein</fullName>
    </submittedName>
</protein>
<evidence type="ECO:0000313" key="2">
    <source>
        <dbReference type="WBParaSite" id="GPLIN_000619100"/>
    </source>
</evidence>
<dbReference type="AlphaFoldDB" id="A0A183BZZ9"/>
<evidence type="ECO:0000313" key="1">
    <source>
        <dbReference type="Proteomes" id="UP000050741"/>
    </source>
</evidence>
<dbReference type="Proteomes" id="UP000050741">
    <property type="component" value="Unassembled WGS sequence"/>
</dbReference>
<keyword evidence="1" id="KW-1185">Reference proteome</keyword>
<reference evidence="1" key="2">
    <citation type="submission" date="2014-05" db="EMBL/GenBank/DDBJ databases">
        <title>The genome and life-stage specific transcriptomes of Globodera pallida elucidate key aspects of plant parasitism by a cyst nematode.</title>
        <authorList>
            <person name="Cotton J.A."/>
            <person name="Lilley C.J."/>
            <person name="Jones L.M."/>
            <person name="Kikuchi T."/>
            <person name="Reid A.J."/>
            <person name="Thorpe P."/>
            <person name="Tsai I.J."/>
            <person name="Beasley H."/>
            <person name="Blok V."/>
            <person name="Cock P.J.A."/>
            <person name="Van den Akker S.E."/>
            <person name="Holroyd N."/>
            <person name="Hunt M."/>
            <person name="Mantelin S."/>
            <person name="Naghra H."/>
            <person name="Pain A."/>
            <person name="Palomares-Rius J.E."/>
            <person name="Zarowiecki M."/>
            <person name="Berriman M."/>
            <person name="Jones J.T."/>
            <person name="Urwin P.E."/>
        </authorList>
    </citation>
    <scope>NUCLEOTIDE SEQUENCE [LARGE SCALE GENOMIC DNA]</scope>
    <source>
        <strain evidence="1">Lindley</strain>
    </source>
</reference>
<reference evidence="1" key="1">
    <citation type="submission" date="2013-12" db="EMBL/GenBank/DDBJ databases">
        <authorList>
            <person name="Aslett M."/>
        </authorList>
    </citation>
    <scope>NUCLEOTIDE SEQUENCE [LARGE SCALE GENOMIC DNA]</scope>
    <source>
        <strain evidence="1">Lindley</strain>
    </source>
</reference>
<reference evidence="2" key="3">
    <citation type="submission" date="2016-06" db="UniProtKB">
        <authorList>
            <consortium name="WormBaseParasite"/>
        </authorList>
    </citation>
    <scope>IDENTIFICATION</scope>
</reference>
<dbReference type="WBParaSite" id="GPLIN_000619100">
    <property type="protein sequence ID" value="GPLIN_000619100"/>
    <property type="gene ID" value="GPLIN_000619100"/>
</dbReference>
<proteinExistence type="predicted"/>
<accession>A0A183BZZ9</accession>
<organism evidence="1 2">
    <name type="scientific">Globodera pallida</name>
    <name type="common">Potato cyst nematode worm</name>
    <name type="synonym">Heterodera pallida</name>
    <dbReference type="NCBI Taxonomy" id="36090"/>
    <lineage>
        <taxon>Eukaryota</taxon>
        <taxon>Metazoa</taxon>
        <taxon>Ecdysozoa</taxon>
        <taxon>Nematoda</taxon>
        <taxon>Chromadorea</taxon>
        <taxon>Rhabditida</taxon>
        <taxon>Tylenchina</taxon>
        <taxon>Tylenchomorpha</taxon>
        <taxon>Tylenchoidea</taxon>
        <taxon>Heteroderidae</taxon>
        <taxon>Heteroderinae</taxon>
        <taxon>Globodera</taxon>
    </lineage>
</organism>